<dbReference type="InterPro" id="IPR036097">
    <property type="entry name" value="HisK_dim/P_sf"/>
</dbReference>
<evidence type="ECO:0000256" key="5">
    <source>
        <dbReference type="ARBA" id="ARBA00023125"/>
    </source>
</evidence>
<dbReference type="PROSITE" id="PS00041">
    <property type="entry name" value="HTH_ARAC_FAMILY_1"/>
    <property type="match status" value="1"/>
</dbReference>
<dbReference type="InterPro" id="IPR003661">
    <property type="entry name" value="HisK_dim/P_dom"/>
</dbReference>
<dbReference type="SMART" id="SM00388">
    <property type="entry name" value="HisKA"/>
    <property type="match status" value="1"/>
</dbReference>
<keyword evidence="6" id="KW-0804">Transcription</keyword>
<dbReference type="InterPro" id="IPR013783">
    <property type="entry name" value="Ig-like_fold"/>
</dbReference>
<dbReference type="OrthoDB" id="9809670at2"/>
<sequence>MRCDKPVGLLLGLLIFLTFFSAKGQPAVSFSNLTVENGLSQNSVIAIAQDSTGFMWFGTRQGLNRYDGYRFKIYKNEIKNPASISGVEITSLLTDSKGVLWAGTSSGLNHYNAQNDSFVRIKGLSSNSVEAIYQDRNKNVWVGTLNGLNLLTDRATNKFKIFRFSSRSGDPVNSIYSFCEDKNGNLWVGTGNGVVLLSHDRGGYHYKKVDFPSPLPSNYITAIAADEQENIWMGTSNGLCRFDVLHHNLKVFQHDNQNPGSIIHNDIREIMPYKGNLWVGTQDGLSILNPTLGTFTSCQHDPEVSSTISHNSIHNIFSDKNRNIWIGTYFGGVNMVSPVSTRFRVYRNSRFLPSISGNVLSSVLEDAQHNLWIATEGGGLNYYNRKTNTFKSYKSNSTDSSSISSNLIKVMKKEGPNSDKIIIGTHRGGLNIFDPKTGKAQHIKNVRDSLGVAGSAEILALEVDRRGTIWIGSLNGLTTLAKKDGKYPPHTTKSILDRYLRRKNITNIYEDSRGDLWICTNMGLYQYNFKTGVLAVFHKNEGKSNQLQSDYINCITENSAGEMLIGTYFGGLSIYNPKTKTFKTFQEKNGLINNNVLGIVEDASHNLWLSTANGLSELNPATGRFRNYTKSDGLAGNEFNARSYFIDSRGEIFMGGINGLTSFYPREIELNNYASPLIFTGLKLFNQYVSEKDGQLAEEINTGQTLTFNHDQNNFTIEFALLNFVKPDKNKYTYFLEGFDRGWNDMATPSATYTNLPAGNYRFMVKGANNDGIPGAKVASINIRVRPAFWASWWAYGLYLLLFSAMLFLIVRYLFVQALLKRTEDVQRVKLRFFTHVSHEIRTPLTLILGPLENLLKSTKDLPVINNQILPIKRNADRLMQLVTELMDFRKTETGNLKLQPQQQDIVLFLREIFNAFEQLAESRNISYHFEYSGEPILIWFDKLQMEKVCFNLLSNAFKFTRDNGAISVSIKEVKQEVQIEVRDNGIGIPESSTSKLFSDFFQVNSPGFVHIGSGIGLALSKSIITAHNGELLMASVPESEMQAGNTCFTVILKKDGSWVEQLEPYEPAVDGQESSTYVVPMPVPDVAVGSLNPKQTFKETVLLVEDNPEIRQLLRNTVGLNYQILEAENGQVGWEMASEQLPDLVICDVMMPVMNGLDLCRQLKTDERTAHIPVILLTARVSQAQQVDGLETGADSYITKPFSIELMLLNVRNLLQSRANMRRKFGEQANLNPQDVTINTVDHKFMLKLTKCIEERLSDQHFGVQELAREIGMSQPVLYKKIRAITDLSVNDFVKSIRLKKAAVLLEGRVYNVSEVAHLVGFNDPKYFSREYKKQFGYTPKVYLSNQKGKE</sequence>
<dbReference type="InterPro" id="IPR015943">
    <property type="entry name" value="WD40/YVTN_repeat-like_dom_sf"/>
</dbReference>
<evidence type="ECO:0000256" key="3">
    <source>
        <dbReference type="ARBA" id="ARBA00022553"/>
    </source>
</evidence>
<dbReference type="InterPro" id="IPR018062">
    <property type="entry name" value="HTH_AraC-typ_CS"/>
</dbReference>
<accession>A0A0C1F7Z9</accession>
<dbReference type="PROSITE" id="PS50110">
    <property type="entry name" value="RESPONSE_REGULATORY"/>
    <property type="match status" value="1"/>
</dbReference>
<dbReference type="FunFam" id="2.60.40.10:FF:000791">
    <property type="entry name" value="Two-component system sensor histidine kinase/response regulator"/>
    <property type="match status" value="1"/>
</dbReference>
<dbReference type="SMART" id="SM00342">
    <property type="entry name" value="HTH_ARAC"/>
    <property type="match status" value="1"/>
</dbReference>
<evidence type="ECO:0000313" key="12">
    <source>
        <dbReference type="EMBL" id="KIA88018.1"/>
    </source>
</evidence>
<dbReference type="RefSeq" id="WP_039483565.1">
    <property type="nucleotide sequence ID" value="NZ_JSYN01000058.1"/>
</dbReference>
<dbReference type="Pfam" id="PF00512">
    <property type="entry name" value="HisKA"/>
    <property type="match status" value="1"/>
</dbReference>
<comment type="caution">
    <text evidence="12">The sequence shown here is derived from an EMBL/GenBank/DDBJ whole genome shotgun (WGS) entry which is preliminary data.</text>
</comment>
<dbReference type="Proteomes" id="UP000031246">
    <property type="component" value="Unassembled WGS sequence"/>
</dbReference>
<feature type="transmembrane region" description="Helical" evidence="8">
    <location>
        <begin position="793"/>
        <end position="815"/>
    </location>
</feature>
<dbReference type="InterPro" id="IPR011110">
    <property type="entry name" value="Reg_prop"/>
</dbReference>
<dbReference type="SUPFAM" id="SSF47384">
    <property type="entry name" value="Homodimeric domain of signal transducing histidine kinase"/>
    <property type="match status" value="1"/>
</dbReference>
<dbReference type="PANTHER" id="PTHR43547:SF2">
    <property type="entry name" value="HYBRID SIGNAL TRANSDUCTION HISTIDINE KINASE C"/>
    <property type="match status" value="1"/>
</dbReference>
<comment type="catalytic activity">
    <reaction evidence="1">
        <text>ATP + protein L-histidine = ADP + protein N-phospho-L-histidine.</text>
        <dbReference type="EC" id="2.7.13.3"/>
    </reaction>
</comment>
<evidence type="ECO:0000259" key="10">
    <source>
        <dbReference type="PROSITE" id="PS50109"/>
    </source>
</evidence>
<keyword evidence="13" id="KW-1185">Reference proteome</keyword>
<feature type="modified residue" description="4-aspartylphosphate" evidence="7">
    <location>
        <position position="1149"/>
    </location>
</feature>
<dbReference type="PROSITE" id="PS01124">
    <property type="entry name" value="HTH_ARAC_FAMILY_2"/>
    <property type="match status" value="1"/>
</dbReference>
<keyword evidence="8" id="KW-0472">Membrane</keyword>
<dbReference type="PROSITE" id="PS50109">
    <property type="entry name" value="HIS_KIN"/>
    <property type="match status" value="1"/>
</dbReference>
<dbReference type="GO" id="GO:0000155">
    <property type="term" value="F:phosphorelay sensor kinase activity"/>
    <property type="evidence" value="ECO:0007669"/>
    <property type="project" value="InterPro"/>
</dbReference>
<evidence type="ECO:0000256" key="4">
    <source>
        <dbReference type="ARBA" id="ARBA00023015"/>
    </source>
</evidence>
<dbReference type="CDD" id="cd00082">
    <property type="entry name" value="HisKA"/>
    <property type="match status" value="1"/>
</dbReference>
<keyword evidence="5" id="KW-0238">DNA-binding</keyword>
<keyword evidence="4" id="KW-0805">Transcription regulation</keyword>
<dbReference type="GO" id="GO:0043565">
    <property type="term" value="F:sequence-specific DNA binding"/>
    <property type="evidence" value="ECO:0007669"/>
    <property type="project" value="InterPro"/>
</dbReference>
<dbReference type="Gene3D" id="3.30.565.10">
    <property type="entry name" value="Histidine kinase-like ATPase, C-terminal domain"/>
    <property type="match status" value="1"/>
</dbReference>
<keyword evidence="8" id="KW-1133">Transmembrane helix</keyword>
<dbReference type="InterPro" id="IPR005467">
    <property type="entry name" value="His_kinase_dom"/>
</dbReference>
<dbReference type="SUPFAM" id="SSF46689">
    <property type="entry name" value="Homeodomain-like"/>
    <property type="match status" value="1"/>
</dbReference>
<dbReference type="EMBL" id="JSYN01000058">
    <property type="protein sequence ID" value="KIA88018.1"/>
    <property type="molecule type" value="Genomic_DNA"/>
</dbReference>
<dbReference type="EC" id="2.7.13.3" evidence="2"/>
<evidence type="ECO:0000259" key="11">
    <source>
        <dbReference type="PROSITE" id="PS50110"/>
    </source>
</evidence>
<evidence type="ECO:0000256" key="7">
    <source>
        <dbReference type="PROSITE-ProRule" id="PRU00169"/>
    </source>
</evidence>
<dbReference type="Pfam" id="PF00072">
    <property type="entry name" value="Response_reg"/>
    <property type="match status" value="1"/>
</dbReference>
<reference evidence="12 13" key="1">
    <citation type="submission" date="2014-10" db="EMBL/GenBank/DDBJ databases">
        <title>Pedobacter Kyungheensis.</title>
        <authorList>
            <person name="Anderson B.M."/>
            <person name="Newman J.D."/>
        </authorList>
    </citation>
    <scope>NUCLEOTIDE SEQUENCE [LARGE SCALE GENOMIC DNA]</scope>
    <source>
        <strain evidence="12 13">KACC 16221</strain>
    </source>
</reference>
<feature type="domain" description="Histidine kinase" evidence="10">
    <location>
        <begin position="836"/>
        <end position="1057"/>
    </location>
</feature>
<dbReference type="Pfam" id="PF07495">
    <property type="entry name" value="Y_Y_Y"/>
    <property type="match status" value="1"/>
</dbReference>
<dbReference type="InterPro" id="IPR011006">
    <property type="entry name" value="CheY-like_superfamily"/>
</dbReference>
<dbReference type="Gene3D" id="1.10.10.60">
    <property type="entry name" value="Homeodomain-like"/>
    <property type="match status" value="1"/>
</dbReference>
<gene>
    <name evidence="12" type="ORF">OC25_26525</name>
</gene>
<dbReference type="InterPro" id="IPR004358">
    <property type="entry name" value="Sig_transdc_His_kin-like_C"/>
</dbReference>
<evidence type="ECO:0000256" key="8">
    <source>
        <dbReference type="SAM" id="Phobius"/>
    </source>
</evidence>
<dbReference type="SMART" id="SM00448">
    <property type="entry name" value="REC"/>
    <property type="match status" value="1"/>
</dbReference>
<dbReference type="Gene3D" id="3.40.50.2300">
    <property type="match status" value="1"/>
</dbReference>
<feature type="domain" description="HTH araC/xylS-type" evidence="9">
    <location>
        <begin position="1248"/>
        <end position="1347"/>
    </location>
</feature>
<dbReference type="PANTHER" id="PTHR43547">
    <property type="entry name" value="TWO-COMPONENT HISTIDINE KINASE"/>
    <property type="match status" value="1"/>
</dbReference>
<protein>
    <recommendedName>
        <fullName evidence="2">histidine kinase</fullName>
        <ecNumber evidence="2">2.7.13.3</ecNumber>
    </recommendedName>
</protein>
<dbReference type="PRINTS" id="PR00344">
    <property type="entry name" value="BCTRLSENSOR"/>
</dbReference>
<dbReference type="GO" id="GO:0003700">
    <property type="term" value="F:DNA-binding transcription factor activity"/>
    <property type="evidence" value="ECO:0007669"/>
    <property type="project" value="InterPro"/>
</dbReference>
<dbReference type="CDD" id="cd00075">
    <property type="entry name" value="HATPase"/>
    <property type="match status" value="1"/>
</dbReference>
<dbReference type="Pfam" id="PF02518">
    <property type="entry name" value="HATPase_c"/>
    <property type="match status" value="1"/>
</dbReference>
<dbReference type="Gene3D" id="1.10.287.130">
    <property type="match status" value="1"/>
</dbReference>
<evidence type="ECO:0000259" key="9">
    <source>
        <dbReference type="PROSITE" id="PS01124"/>
    </source>
</evidence>
<dbReference type="Pfam" id="PF12833">
    <property type="entry name" value="HTH_18"/>
    <property type="match status" value="1"/>
</dbReference>
<dbReference type="SUPFAM" id="SSF52172">
    <property type="entry name" value="CheY-like"/>
    <property type="match status" value="1"/>
</dbReference>
<dbReference type="SUPFAM" id="SSF55874">
    <property type="entry name" value="ATPase domain of HSP90 chaperone/DNA topoisomerase II/histidine kinase"/>
    <property type="match status" value="1"/>
</dbReference>
<dbReference type="InterPro" id="IPR011123">
    <property type="entry name" value="Y_Y_Y"/>
</dbReference>
<evidence type="ECO:0000256" key="6">
    <source>
        <dbReference type="ARBA" id="ARBA00023163"/>
    </source>
</evidence>
<dbReference type="SUPFAM" id="SSF63829">
    <property type="entry name" value="Calcium-dependent phosphotriesterase"/>
    <property type="match status" value="2"/>
</dbReference>
<keyword evidence="3 7" id="KW-0597">Phosphoprotein</keyword>
<dbReference type="InterPro" id="IPR018060">
    <property type="entry name" value="HTH_AraC"/>
</dbReference>
<evidence type="ECO:0000256" key="2">
    <source>
        <dbReference type="ARBA" id="ARBA00012438"/>
    </source>
</evidence>
<proteinExistence type="predicted"/>
<organism evidence="12 13">
    <name type="scientific">Pedobacter kyungheensis</name>
    <dbReference type="NCBI Taxonomy" id="1069985"/>
    <lineage>
        <taxon>Bacteria</taxon>
        <taxon>Pseudomonadati</taxon>
        <taxon>Bacteroidota</taxon>
        <taxon>Sphingobacteriia</taxon>
        <taxon>Sphingobacteriales</taxon>
        <taxon>Sphingobacteriaceae</taxon>
        <taxon>Pedobacter</taxon>
    </lineage>
</organism>
<dbReference type="Gene3D" id="2.130.10.10">
    <property type="entry name" value="YVTN repeat-like/Quinoprotein amine dehydrogenase"/>
    <property type="match status" value="4"/>
</dbReference>
<dbReference type="Pfam" id="PF07494">
    <property type="entry name" value="Reg_prop"/>
    <property type="match status" value="7"/>
</dbReference>
<dbReference type="InterPro" id="IPR036890">
    <property type="entry name" value="HATPase_C_sf"/>
</dbReference>
<dbReference type="Gene3D" id="2.60.40.10">
    <property type="entry name" value="Immunoglobulins"/>
    <property type="match status" value="1"/>
</dbReference>
<evidence type="ECO:0000313" key="13">
    <source>
        <dbReference type="Proteomes" id="UP000031246"/>
    </source>
</evidence>
<dbReference type="SMART" id="SM00387">
    <property type="entry name" value="HATPase_c"/>
    <property type="match status" value="1"/>
</dbReference>
<dbReference type="InterPro" id="IPR001789">
    <property type="entry name" value="Sig_transdc_resp-reg_receiver"/>
</dbReference>
<keyword evidence="8" id="KW-0812">Transmembrane</keyword>
<dbReference type="InterPro" id="IPR003594">
    <property type="entry name" value="HATPase_dom"/>
</dbReference>
<dbReference type="InterPro" id="IPR009057">
    <property type="entry name" value="Homeodomain-like_sf"/>
</dbReference>
<feature type="domain" description="Response regulatory" evidence="11">
    <location>
        <begin position="1101"/>
        <end position="1216"/>
    </location>
</feature>
<name>A0A0C1F7Z9_9SPHI</name>
<evidence type="ECO:0000256" key="1">
    <source>
        <dbReference type="ARBA" id="ARBA00000085"/>
    </source>
</evidence>